<feature type="domain" description="4Fe-4S ferredoxin-type" evidence="10">
    <location>
        <begin position="34"/>
        <end position="63"/>
    </location>
</feature>
<comment type="cofactor">
    <cofactor evidence="2 9">
        <name>[4Fe-4S] cluster</name>
        <dbReference type="ChEBI" id="CHEBI:49883"/>
    </cofactor>
</comment>
<keyword evidence="7 9" id="KW-0408">Iron</keyword>
<comment type="cofactor">
    <cofactor evidence="1">
        <name>[3Fe-4S] cluster</name>
        <dbReference type="ChEBI" id="CHEBI:21137"/>
    </cofactor>
</comment>
<dbReference type="Proteomes" id="UP000594468">
    <property type="component" value="Chromosome"/>
</dbReference>
<evidence type="ECO:0000256" key="9">
    <source>
        <dbReference type="RuleBase" id="RU365098"/>
    </source>
</evidence>
<dbReference type="GO" id="GO:0046872">
    <property type="term" value="F:metal ion binding"/>
    <property type="evidence" value="ECO:0007669"/>
    <property type="project" value="UniProtKB-UniRule"/>
</dbReference>
<evidence type="ECO:0000259" key="10">
    <source>
        <dbReference type="PROSITE" id="PS51379"/>
    </source>
</evidence>
<protein>
    <recommendedName>
        <fullName evidence="9">Ferredoxin</fullName>
    </recommendedName>
</protein>
<proteinExistence type="predicted"/>
<name>A0A7S8EAK5_9CHLR</name>
<dbReference type="PROSITE" id="PS51379">
    <property type="entry name" value="4FE4S_FER_2"/>
    <property type="match status" value="2"/>
</dbReference>
<dbReference type="PROSITE" id="PS00198">
    <property type="entry name" value="4FE4S_FER_1"/>
    <property type="match status" value="1"/>
</dbReference>
<dbReference type="InterPro" id="IPR017900">
    <property type="entry name" value="4Fe4S_Fe_S_CS"/>
</dbReference>
<feature type="domain" description="4Fe-4S ferredoxin-type" evidence="10">
    <location>
        <begin position="1"/>
        <end position="29"/>
    </location>
</feature>
<dbReference type="PANTHER" id="PTHR42859:SF2">
    <property type="entry name" value="FERREDOXIN"/>
    <property type="match status" value="1"/>
</dbReference>
<evidence type="ECO:0000256" key="4">
    <source>
        <dbReference type="ARBA" id="ARBA00022485"/>
    </source>
</evidence>
<sequence length="117" mass="13205">MTHIITSLCLRDGACVEVCPVECIVGGKPEDEWPWYFIDPDTCIDCGACIPECPFEAIFIEEEVPSEYEMMEGQERVPFDTKTLITHTEGDVVDLTPDIQPNYDFYSKGPGYEALNM</sequence>
<evidence type="ECO:0000256" key="3">
    <source>
        <dbReference type="ARBA" id="ARBA00022448"/>
    </source>
</evidence>
<keyword evidence="12" id="KW-1185">Reference proteome</keyword>
<keyword evidence="5 9" id="KW-0479">Metal-binding</keyword>
<dbReference type="GO" id="GO:0051539">
    <property type="term" value="F:4 iron, 4 sulfur cluster binding"/>
    <property type="evidence" value="ECO:0007669"/>
    <property type="project" value="UniProtKB-UniRule"/>
</dbReference>
<keyword evidence="8 9" id="KW-0411">Iron-sulfur</keyword>
<evidence type="ECO:0000256" key="1">
    <source>
        <dbReference type="ARBA" id="ARBA00001927"/>
    </source>
</evidence>
<dbReference type="InterPro" id="IPR017896">
    <property type="entry name" value="4Fe4S_Fe-S-bd"/>
</dbReference>
<keyword evidence="6 9" id="KW-0249">Electron transport</keyword>
<organism evidence="11 12">
    <name type="scientific">Phototrophicus methaneseepsis</name>
    <dbReference type="NCBI Taxonomy" id="2710758"/>
    <lineage>
        <taxon>Bacteria</taxon>
        <taxon>Bacillati</taxon>
        <taxon>Chloroflexota</taxon>
        <taxon>Candidatus Thermofontia</taxon>
        <taxon>Phototrophicales</taxon>
        <taxon>Phototrophicaceae</taxon>
        <taxon>Phototrophicus</taxon>
    </lineage>
</organism>
<dbReference type="PRINTS" id="PR00354">
    <property type="entry name" value="7FE8SFRDOXIN"/>
</dbReference>
<dbReference type="InterPro" id="IPR000813">
    <property type="entry name" value="7Fe_ferredoxin"/>
</dbReference>
<dbReference type="EMBL" id="CP062983">
    <property type="protein sequence ID" value="QPC83437.1"/>
    <property type="molecule type" value="Genomic_DNA"/>
</dbReference>
<dbReference type="AlphaFoldDB" id="A0A7S8EAK5"/>
<evidence type="ECO:0000256" key="6">
    <source>
        <dbReference type="ARBA" id="ARBA00022982"/>
    </source>
</evidence>
<evidence type="ECO:0000313" key="11">
    <source>
        <dbReference type="EMBL" id="QPC83437.1"/>
    </source>
</evidence>
<evidence type="ECO:0000256" key="2">
    <source>
        <dbReference type="ARBA" id="ARBA00001966"/>
    </source>
</evidence>
<comment type="function">
    <text evidence="9">Ferredoxins are iron-sulfur proteins that transfer electrons in a wide variety of metabolic reactions.</text>
</comment>
<dbReference type="GO" id="GO:0009055">
    <property type="term" value="F:electron transfer activity"/>
    <property type="evidence" value="ECO:0007669"/>
    <property type="project" value="UniProtKB-UniRule"/>
</dbReference>
<accession>A0A7S8EAK5</accession>
<evidence type="ECO:0000256" key="7">
    <source>
        <dbReference type="ARBA" id="ARBA00023004"/>
    </source>
</evidence>
<evidence type="ECO:0000256" key="8">
    <source>
        <dbReference type="ARBA" id="ARBA00023014"/>
    </source>
</evidence>
<dbReference type="SUPFAM" id="SSF54862">
    <property type="entry name" value="4Fe-4S ferredoxins"/>
    <property type="match status" value="1"/>
</dbReference>
<dbReference type="RefSeq" id="WP_195171504.1">
    <property type="nucleotide sequence ID" value="NZ_CP062983.1"/>
</dbReference>
<reference evidence="11 12" key="1">
    <citation type="submission" date="2020-02" db="EMBL/GenBank/DDBJ databases">
        <authorList>
            <person name="Zheng R.K."/>
            <person name="Sun C.M."/>
        </authorList>
    </citation>
    <scope>NUCLEOTIDE SEQUENCE [LARGE SCALE GENOMIC DNA]</scope>
    <source>
        <strain evidence="12">rifampicinis</strain>
    </source>
</reference>
<keyword evidence="4 9" id="KW-0004">4Fe-4S</keyword>
<dbReference type="InterPro" id="IPR050294">
    <property type="entry name" value="RnfB_subfamily"/>
</dbReference>
<evidence type="ECO:0000313" key="12">
    <source>
        <dbReference type="Proteomes" id="UP000594468"/>
    </source>
</evidence>
<evidence type="ECO:0000256" key="5">
    <source>
        <dbReference type="ARBA" id="ARBA00022723"/>
    </source>
</evidence>
<dbReference type="Pfam" id="PF00037">
    <property type="entry name" value="Fer4"/>
    <property type="match status" value="2"/>
</dbReference>
<keyword evidence="3 9" id="KW-0813">Transport</keyword>
<dbReference type="Gene3D" id="3.30.70.20">
    <property type="match status" value="1"/>
</dbReference>
<gene>
    <name evidence="11" type="ORF">G4Y79_03375</name>
</gene>
<dbReference type="PANTHER" id="PTHR42859">
    <property type="entry name" value="OXIDOREDUCTASE"/>
    <property type="match status" value="1"/>
</dbReference>
<dbReference type="KEGG" id="pmet:G4Y79_03375"/>